<comment type="caution">
    <text evidence="1">The sequence shown here is derived from an EMBL/GenBank/DDBJ whole genome shotgun (WGS) entry which is preliminary data.</text>
</comment>
<dbReference type="InterPro" id="IPR036928">
    <property type="entry name" value="AS_sf"/>
</dbReference>
<evidence type="ECO:0000313" key="2">
    <source>
        <dbReference type="Proteomes" id="UP001597045"/>
    </source>
</evidence>
<dbReference type="EMBL" id="JBHTIS010001969">
    <property type="protein sequence ID" value="MFD1049085.1"/>
    <property type="molecule type" value="Genomic_DNA"/>
</dbReference>
<name>A0ABW3MI36_9PSEU</name>
<dbReference type="Proteomes" id="UP001597045">
    <property type="component" value="Unassembled WGS sequence"/>
</dbReference>
<organism evidence="1 2">
    <name type="scientific">Kibdelosporangium lantanae</name>
    <dbReference type="NCBI Taxonomy" id="1497396"/>
    <lineage>
        <taxon>Bacteria</taxon>
        <taxon>Bacillati</taxon>
        <taxon>Actinomycetota</taxon>
        <taxon>Actinomycetes</taxon>
        <taxon>Pseudonocardiales</taxon>
        <taxon>Pseudonocardiaceae</taxon>
        <taxon>Kibdelosporangium</taxon>
    </lineage>
</organism>
<sequence length="124" mass="13921">FNATLVLVDMAPYLEAAKLLYEGAFVAERYDAVGDFIDAHPEDVDPTVRKIISGARDIPAYQYYRDQRRLEELKATTSHAMTNLRKHLEEGCCTAGGTRQSTLLSERSSSCRVDRWFSSRSANG</sequence>
<dbReference type="Gene3D" id="1.20.58.1700">
    <property type="match status" value="1"/>
</dbReference>
<dbReference type="SUPFAM" id="SSF75304">
    <property type="entry name" value="Amidase signature (AS) enzymes"/>
    <property type="match status" value="1"/>
</dbReference>
<protein>
    <submittedName>
        <fullName evidence="1">Uncharacterized protein</fullName>
    </submittedName>
</protein>
<feature type="non-terminal residue" evidence="1">
    <location>
        <position position="1"/>
    </location>
</feature>
<accession>A0ABW3MI36</accession>
<evidence type="ECO:0000313" key="1">
    <source>
        <dbReference type="EMBL" id="MFD1049085.1"/>
    </source>
</evidence>
<reference evidence="2" key="1">
    <citation type="journal article" date="2019" name="Int. J. Syst. Evol. Microbiol.">
        <title>The Global Catalogue of Microorganisms (GCM) 10K type strain sequencing project: providing services to taxonomists for standard genome sequencing and annotation.</title>
        <authorList>
            <consortium name="The Broad Institute Genomics Platform"/>
            <consortium name="The Broad Institute Genome Sequencing Center for Infectious Disease"/>
            <person name="Wu L."/>
            <person name="Ma J."/>
        </authorList>
    </citation>
    <scope>NUCLEOTIDE SEQUENCE [LARGE SCALE GENOMIC DNA]</scope>
    <source>
        <strain evidence="2">JCM 31486</strain>
    </source>
</reference>
<proteinExistence type="predicted"/>
<gene>
    <name evidence="1" type="ORF">ACFQ1S_27900</name>
</gene>
<keyword evidence="2" id="KW-1185">Reference proteome</keyword>